<keyword evidence="3" id="KW-0812">Transmembrane</keyword>
<reference evidence="5 6" key="1">
    <citation type="submission" date="2023-10" db="EMBL/GenBank/DDBJ databases">
        <title>Draft Genome Sequence of Candida saopaulonensis from a very Premature Infant with Sepsis.</title>
        <authorList>
            <person name="Ning Y."/>
            <person name="Dai R."/>
            <person name="Xiao M."/>
            <person name="Xu Y."/>
            <person name="Yan Q."/>
            <person name="Zhang L."/>
        </authorList>
    </citation>
    <scope>NUCLEOTIDE SEQUENCE [LARGE SCALE GENOMIC DNA]</scope>
    <source>
        <strain evidence="5 6">19XY460</strain>
    </source>
</reference>
<dbReference type="Proteomes" id="UP001338582">
    <property type="component" value="Chromosome 4"/>
</dbReference>
<keyword evidence="2" id="KW-0442">Lipid degradation</keyword>
<keyword evidence="3" id="KW-1133">Transmembrane helix</keyword>
<dbReference type="SUPFAM" id="SSF53474">
    <property type="entry name" value="alpha/beta-Hydrolases"/>
    <property type="match status" value="1"/>
</dbReference>
<evidence type="ECO:0000256" key="3">
    <source>
        <dbReference type="SAM" id="Phobius"/>
    </source>
</evidence>
<dbReference type="GeneID" id="88174123"/>
<dbReference type="RefSeq" id="XP_062878114.1">
    <property type="nucleotide sequence ID" value="XM_063022044.1"/>
</dbReference>
<dbReference type="InterPro" id="IPR007751">
    <property type="entry name" value="DUF676_lipase-like"/>
</dbReference>
<keyword evidence="6" id="KW-1185">Reference proteome</keyword>
<feature type="transmembrane region" description="Helical" evidence="3">
    <location>
        <begin position="270"/>
        <end position="292"/>
    </location>
</feature>
<dbReference type="InterPro" id="IPR029058">
    <property type="entry name" value="AB_hydrolase_fold"/>
</dbReference>
<dbReference type="Gene3D" id="3.40.50.1820">
    <property type="entry name" value="alpha/beta hydrolase"/>
    <property type="match status" value="1"/>
</dbReference>
<dbReference type="PANTHER" id="PTHR12482">
    <property type="entry name" value="LIPASE ROG1-RELATED-RELATED"/>
    <property type="match status" value="1"/>
</dbReference>
<dbReference type="GO" id="GO:0005811">
    <property type="term" value="C:lipid droplet"/>
    <property type="evidence" value="ECO:0007669"/>
    <property type="project" value="TreeGrafter"/>
</dbReference>
<accession>A0AAX4HBH9</accession>
<gene>
    <name evidence="5" type="ORF">PUMCH_003059</name>
</gene>
<name>A0AAX4HBH9_9ASCO</name>
<evidence type="ECO:0000259" key="4">
    <source>
        <dbReference type="Pfam" id="PF05057"/>
    </source>
</evidence>
<evidence type="ECO:0000313" key="5">
    <source>
        <dbReference type="EMBL" id="WPK25732.1"/>
    </source>
</evidence>
<dbReference type="KEGG" id="asau:88174123"/>
<organism evidence="5 6">
    <name type="scientific">Australozyma saopauloensis</name>
    <dbReference type="NCBI Taxonomy" id="291208"/>
    <lineage>
        <taxon>Eukaryota</taxon>
        <taxon>Fungi</taxon>
        <taxon>Dikarya</taxon>
        <taxon>Ascomycota</taxon>
        <taxon>Saccharomycotina</taxon>
        <taxon>Pichiomycetes</taxon>
        <taxon>Metschnikowiaceae</taxon>
        <taxon>Australozyma</taxon>
    </lineage>
</organism>
<comment type="similarity">
    <text evidence="1">Belongs to the putative lipase ROG1 family.</text>
</comment>
<protein>
    <recommendedName>
        <fullName evidence="4">DUF676 domain-containing protein</fullName>
    </recommendedName>
</protein>
<keyword evidence="2" id="KW-0443">Lipid metabolism</keyword>
<dbReference type="InterPro" id="IPR044294">
    <property type="entry name" value="Lipase-like"/>
</dbReference>
<dbReference type="PANTHER" id="PTHR12482:SF65">
    <property type="entry name" value="ESTERASE, PUTATIVE (AFU_ORTHOLOGUE AFUA_3G12320)-RELATED"/>
    <property type="match status" value="1"/>
</dbReference>
<proteinExistence type="inferred from homology"/>
<dbReference type="GO" id="GO:0016042">
    <property type="term" value="P:lipid catabolic process"/>
    <property type="evidence" value="ECO:0007669"/>
    <property type="project" value="UniProtKB-KW"/>
</dbReference>
<keyword evidence="3" id="KW-0472">Membrane</keyword>
<evidence type="ECO:0000256" key="2">
    <source>
        <dbReference type="ARBA" id="ARBA00022963"/>
    </source>
</evidence>
<sequence>MKEIHLVVLVHGIWGNLSHMDYLADQIQRKCIPEKNSETLIVHKTGCHSGYLTCDGIDVNGKRISDEIVATADSFSTEGSKVVKFSLIGYSLGGLVCRYALGILYNDGFFEKIEPVHFVTFCTPHVGVLNPGKSLSSRVYNFIAPYVLASTGSQLFLTDRKVVGEKEYLPLLQWMADPASKFYKALLLFSSRTLYANAINDRRTSWYTAFVSGLDPFNSMVNETLSAYSLQYISGYEPTIVDFSKPIEFNKVSREAPAKFSPGRLAYKGYVWLKVVASLVFIAPLYSLYVVFNSIHQRVKMSIRLKQFARESADSLKTLYEATAIDDLVSSSYAVIERDNDSDKDEIANFSDRFQDQTEMFVDSIYNALNSASYYDYHYSVVKSSKAVEEKKPILEPKAPVTLKGKLAVANFKVNLTNPQEEIVKEFNKLSWNKYPVIIRNTKATHAAMIHRHDDPTFKEGKLVVNHFVTHVFTV</sequence>
<evidence type="ECO:0000313" key="6">
    <source>
        <dbReference type="Proteomes" id="UP001338582"/>
    </source>
</evidence>
<dbReference type="AlphaFoldDB" id="A0AAX4HBH9"/>
<feature type="domain" description="DUF676" evidence="4">
    <location>
        <begin position="2"/>
        <end position="208"/>
    </location>
</feature>
<dbReference type="GO" id="GO:0047372">
    <property type="term" value="F:monoacylglycerol lipase activity"/>
    <property type="evidence" value="ECO:0007669"/>
    <property type="project" value="TreeGrafter"/>
</dbReference>
<dbReference type="EMBL" id="CP138897">
    <property type="protein sequence ID" value="WPK25732.1"/>
    <property type="molecule type" value="Genomic_DNA"/>
</dbReference>
<dbReference type="Pfam" id="PF05057">
    <property type="entry name" value="DUF676"/>
    <property type="match status" value="1"/>
</dbReference>
<dbReference type="GO" id="GO:0004622">
    <property type="term" value="F:phosphatidylcholine lysophospholipase activity"/>
    <property type="evidence" value="ECO:0007669"/>
    <property type="project" value="TreeGrafter"/>
</dbReference>
<evidence type="ECO:0000256" key="1">
    <source>
        <dbReference type="ARBA" id="ARBA00007920"/>
    </source>
</evidence>